<feature type="transmembrane region" description="Helical" evidence="1">
    <location>
        <begin position="583"/>
        <end position="604"/>
    </location>
</feature>
<evidence type="ECO:0000256" key="1">
    <source>
        <dbReference type="SAM" id="Phobius"/>
    </source>
</evidence>
<dbReference type="EMBL" id="JAHFZB010000015">
    <property type="protein sequence ID" value="KAK6481240.1"/>
    <property type="molecule type" value="Genomic_DNA"/>
</dbReference>
<dbReference type="InterPro" id="IPR056229">
    <property type="entry name" value="Ig_TMM62"/>
</dbReference>
<feature type="domain" description="Calcineurin-like phosphoesterase" evidence="3">
    <location>
        <begin position="63"/>
        <end position="270"/>
    </location>
</feature>
<keyword evidence="7" id="KW-1185">Reference proteome</keyword>
<dbReference type="SUPFAM" id="SSF56300">
    <property type="entry name" value="Metallo-dependent phosphatases"/>
    <property type="match status" value="1"/>
</dbReference>
<feature type="transmembrane region" description="Helical" evidence="1">
    <location>
        <begin position="616"/>
        <end position="633"/>
    </location>
</feature>
<evidence type="ECO:0000313" key="6">
    <source>
        <dbReference type="EMBL" id="KAK6481240.1"/>
    </source>
</evidence>
<feature type="domain" description="TMEM62 Ig-like" evidence="4">
    <location>
        <begin position="318"/>
        <end position="414"/>
    </location>
</feature>
<accession>A0ABR0Z9W7</accession>
<dbReference type="Pfam" id="PF24394">
    <property type="entry name" value="TMEM62_C"/>
    <property type="match status" value="1"/>
</dbReference>
<feature type="transmembrane region" description="Helical" evidence="1">
    <location>
        <begin position="491"/>
        <end position="510"/>
    </location>
</feature>
<keyword evidence="1" id="KW-0812">Transmembrane</keyword>
<evidence type="ECO:0000256" key="2">
    <source>
        <dbReference type="SAM" id="SignalP"/>
    </source>
</evidence>
<comment type="caution">
    <text evidence="6">The sequence shown here is derived from an EMBL/GenBank/DDBJ whole genome shotgun (WGS) entry which is preliminary data.</text>
</comment>
<feature type="domain" description="TMEM62 C-terminal" evidence="5">
    <location>
        <begin position="471"/>
        <end position="569"/>
    </location>
</feature>
<feature type="signal peptide" evidence="2">
    <location>
        <begin position="1"/>
        <end position="16"/>
    </location>
</feature>
<dbReference type="InterPro" id="IPR029052">
    <property type="entry name" value="Metallo-depent_PP-like"/>
</dbReference>
<dbReference type="InterPro" id="IPR004843">
    <property type="entry name" value="Calcineurin-like_PHP"/>
</dbReference>
<dbReference type="Proteomes" id="UP001369086">
    <property type="component" value="Unassembled WGS sequence"/>
</dbReference>
<evidence type="ECO:0000259" key="5">
    <source>
        <dbReference type="Pfam" id="PF24394"/>
    </source>
</evidence>
<feature type="chain" id="PRO_5047167464" evidence="2">
    <location>
        <begin position="17"/>
        <end position="650"/>
    </location>
</feature>
<evidence type="ECO:0000259" key="3">
    <source>
        <dbReference type="Pfam" id="PF00149"/>
    </source>
</evidence>
<sequence length="650" mass="73870">MLKIFIGLVVAGLVIALVLENYNTAKHPKRSINNSNSNDRNHHGDIFYNTHPYPGAEMDNIFWFVQVSDIHISRFQDPRRITDFEEFCLETIDVIKPALVLATGDLTDAKTSSKLGSQQYAGLPQQEWQAYHNILKRSRVLERTKWIDIRGNHDAFNIISLESVNNYYRKYSATKKEGSFHYIHQTPFGSYSFICVDATLTPGPKRPFNFFGILDQTRMDELSILESKSLNSNQSIWFGHYTTSTIISPFPGIRQIMSSAVAYLCGHLHTLGGLMPVLHSRHPQGTLELELADWKDSRRFRVLAFDHDLLSFSDLSFEEWPAVLITNPKAAKYTNPAVEPLGRIQSSTHIRILAFSAAQITAVYVHIDGKLLGEARPVKGPLFTLKWDPMRYMKGLHNIEVKAEDAAGRSTVRHHEFTLEKDVSLGFGFLQSFILLTDHYILARVTFVFLVLVNLGLIVTFRYLGPPALKDSSGFVSQARLSLHLFCKTNTLYYSSLLFTLCTAFGPWFIGEMIDGHSGACFAFGVFIEGHLHEGSLTFVVGVLQLVFFNIPLTCYLCWSMYLRCQGNCFRTHFRRAGRVQTLMVNVVMLALLLWQTYSCYFLLETYGTTACLLSPLRTWALVLGLLLIRYAWTCHPPRLRQFIKSSQPS</sequence>
<name>A0ABR0Z9W7_HUSHU</name>
<reference evidence="6 7" key="1">
    <citation type="submission" date="2021-05" db="EMBL/GenBank/DDBJ databases">
        <authorList>
            <person name="Zahm M."/>
            <person name="Klopp C."/>
            <person name="Cabau C."/>
            <person name="Kuhl H."/>
            <person name="Suciu R."/>
            <person name="Ciorpac M."/>
            <person name="Holostenco D."/>
            <person name="Gessner J."/>
            <person name="Wuertz S."/>
            <person name="Hohne C."/>
            <person name="Stock M."/>
            <person name="Gislard M."/>
            <person name="Lluch J."/>
            <person name="Milhes M."/>
            <person name="Lampietro C."/>
            <person name="Lopez Roques C."/>
            <person name="Donnadieu C."/>
            <person name="Du K."/>
            <person name="Schartl M."/>
            <person name="Guiguen Y."/>
        </authorList>
    </citation>
    <scope>NUCLEOTIDE SEQUENCE [LARGE SCALE GENOMIC DNA]</scope>
    <source>
        <strain evidence="6">Hh-F2</strain>
        <tissue evidence="6">Blood</tissue>
    </source>
</reference>
<gene>
    <name evidence="6" type="ORF">HHUSO_G17447</name>
</gene>
<evidence type="ECO:0000259" key="4">
    <source>
        <dbReference type="Pfam" id="PF24384"/>
    </source>
</evidence>
<organism evidence="6 7">
    <name type="scientific">Huso huso</name>
    <name type="common">Beluga</name>
    <name type="synonym">Acipenser huso</name>
    <dbReference type="NCBI Taxonomy" id="61971"/>
    <lineage>
        <taxon>Eukaryota</taxon>
        <taxon>Metazoa</taxon>
        <taxon>Chordata</taxon>
        <taxon>Craniata</taxon>
        <taxon>Vertebrata</taxon>
        <taxon>Euteleostomi</taxon>
        <taxon>Actinopterygii</taxon>
        <taxon>Chondrostei</taxon>
        <taxon>Acipenseriformes</taxon>
        <taxon>Acipenseridae</taxon>
        <taxon>Huso</taxon>
    </lineage>
</organism>
<feature type="transmembrane region" description="Helical" evidence="1">
    <location>
        <begin position="539"/>
        <end position="562"/>
    </location>
</feature>
<dbReference type="PANTHER" id="PTHR14795">
    <property type="entry name" value="HELICASE RELATED"/>
    <property type="match status" value="1"/>
</dbReference>
<feature type="transmembrane region" description="Helical" evidence="1">
    <location>
        <begin position="441"/>
        <end position="464"/>
    </location>
</feature>
<dbReference type="InterPro" id="IPR056230">
    <property type="entry name" value="TMEM62_C"/>
</dbReference>
<dbReference type="InterPro" id="IPR041871">
    <property type="entry name" value="MPP_TMEM62"/>
</dbReference>
<evidence type="ECO:0000313" key="7">
    <source>
        <dbReference type="Proteomes" id="UP001369086"/>
    </source>
</evidence>
<dbReference type="Pfam" id="PF00149">
    <property type="entry name" value="Metallophos"/>
    <property type="match status" value="1"/>
</dbReference>
<keyword evidence="1" id="KW-0472">Membrane</keyword>
<dbReference type="Pfam" id="PF24384">
    <property type="entry name" value="Ig_TMM62"/>
    <property type="match status" value="1"/>
</dbReference>
<proteinExistence type="predicted"/>
<dbReference type="Gene3D" id="3.60.21.10">
    <property type="match status" value="1"/>
</dbReference>
<dbReference type="PANTHER" id="PTHR14795:SF0">
    <property type="entry name" value="TRANSMEMBRANE PROTEIN 62"/>
    <property type="match status" value="1"/>
</dbReference>
<keyword evidence="2" id="KW-0732">Signal</keyword>
<dbReference type="CDD" id="cd07401">
    <property type="entry name" value="MPP_TMEM62_N"/>
    <property type="match status" value="1"/>
</dbReference>
<protein>
    <submittedName>
        <fullName evidence="6">Transmembrane protein 62-like</fullName>
    </submittedName>
</protein>
<keyword evidence="1" id="KW-1133">Transmembrane helix</keyword>